<dbReference type="OrthoDB" id="783722at2759"/>
<dbReference type="InterPro" id="IPR023222">
    <property type="entry name" value="PsbQ-like_dom_sf"/>
</dbReference>
<dbReference type="GO" id="GO:0009535">
    <property type="term" value="C:chloroplast thylakoid membrane"/>
    <property type="evidence" value="ECO:0007669"/>
    <property type="project" value="UniProtKB-SubCell"/>
</dbReference>
<keyword evidence="6" id="KW-0472">Membrane</keyword>
<gene>
    <name evidence="8" type="ORF">TorRG33x02_297990</name>
</gene>
<comment type="caution">
    <text evidence="8">The sequence shown here is derived from an EMBL/GenBank/DDBJ whole genome shotgun (WGS) entry which is preliminary data.</text>
</comment>
<evidence type="ECO:0000256" key="3">
    <source>
        <dbReference type="ARBA" id="ARBA00022640"/>
    </source>
</evidence>
<reference evidence="9" key="1">
    <citation type="submission" date="2016-06" db="EMBL/GenBank/DDBJ databases">
        <title>Parallel loss of symbiosis genes in relatives of nitrogen-fixing non-legume Parasponia.</title>
        <authorList>
            <person name="Van Velzen R."/>
            <person name="Holmer R."/>
            <person name="Bu F."/>
            <person name="Rutten L."/>
            <person name="Van Zeijl A."/>
            <person name="Liu W."/>
            <person name="Santuari L."/>
            <person name="Cao Q."/>
            <person name="Sharma T."/>
            <person name="Shen D."/>
            <person name="Roswanjaya Y."/>
            <person name="Wardhani T."/>
            <person name="Kalhor M.S."/>
            <person name="Jansen J."/>
            <person name="Van den Hoogen J."/>
            <person name="Gungor B."/>
            <person name="Hartog M."/>
            <person name="Hontelez J."/>
            <person name="Verver J."/>
            <person name="Yang W.-C."/>
            <person name="Schijlen E."/>
            <person name="Repin R."/>
            <person name="Schilthuizen M."/>
            <person name="Schranz E."/>
            <person name="Heidstra R."/>
            <person name="Miyata K."/>
            <person name="Fedorova E."/>
            <person name="Kohlen W."/>
            <person name="Bisseling T."/>
            <person name="Smit S."/>
            <person name="Geurts R."/>
        </authorList>
    </citation>
    <scope>NUCLEOTIDE SEQUENCE [LARGE SCALE GENOMIC DNA]</scope>
    <source>
        <strain evidence="9">cv. RG33-2</strain>
    </source>
</reference>
<keyword evidence="4" id="KW-0809">Transit peptide</keyword>
<dbReference type="GO" id="GO:0019898">
    <property type="term" value="C:extrinsic component of membrane"/>
    <property type="evidence" value="ECO:0007669"/>
    <property type="project" value="InterPro"/>
</dbReference>
<evidence type="ECO:0000256" key="2">
    <source>
        <dbReference type="ARBA" id="ARBA00022528"/>
    </source>
</evidence>
<evidence type="ECO:0000256" key="4">
    <source>
        <dbReference type="ARBA" id="ARBA00022946"/>
    </source>
</evidence>
<keyword evidence="9" id="KW-1185">Reference proteome</keyword>
<evidence type="ECO:0000313" key="8">
    <source>
        <dbReference type="EMBL" id="PON55934.1"/>
    </source>
</evidence>
<sequence length="222" mass="24961">MARLANLNGVSETLPGVPKLPSLRRTQKRVRIIGFLGKSNKDGSQEQHSLQTTRRLALGLASIVLVGKTCNGVSLADDNGFWINGTIPVPSVNNKIANENTGTRSFLLKRIFMADIGIKGRIYRLRKTAFDLLAMEDLIGKDTLNYVQRYLKIKSTFMYYDFDRVITAAPADDKQPLLDLANRLFDNVEKLDAAVKQRNLPETETTYRDTKVILQDVMNRMA</sequence>
<protein>
    <submittedName>
        <fullName evidence="8">Oxygen-evolving enhancer protein</fullName>
    </submittedName>
</protein>
<dbReference type="Pfam" id="PF05757">
    <property type="entry name" value="PsbQ"/>
    <property type="match status" value="1"/>
</dbReference>
<evidence type="ECO:0000313" key="9">
    <source>
        <dbReference type="Proteomes" id="UP000237000"/>
    </source>
</evidence>
<dbReference type="STRING" id="63057.A0A2P5C4M2"/>
<dbReference type="GO" id="GO:0005509">
    <property type="term" value="F:calcium ion binding"/>
    <property type="evidence" value="ECO:0007669"/>
    <property type="project" value="InterPro"/>
</dbReference>
<comment type="similarity">
    <text evidence="7">Belongs to the PsbQ family.</text>
</comment>
<evidence type="ECO:0000256" key="1">
    <source>
        <dbReference type="ARBA" id="ARBA00004334"/>
    </source>
</evidence>
<evidence type="ECO:0000256" key="6">
    <source>
        <dbReference type="ARBA" id="ARBA00023136"/>
    </source>
</evidence>
<dbReference type="AlphaFoldDB" id="A0A2P5C4M2"/>
<dbReference type="GO" id="GO:0009767">
    <property type="term" value="P:photosynthetic electron transport chain"/>
    <property type="evidence" value="ECO:0007669"/>
    <property type="project" value="TreeGrafter"/>
</dbReference>
<dbReference type="InterPro" id="IPR054099">
    <property type="entry name" value="PSII_PsbQ_pln"/>
</dbReference>
<dbReference type="GO" id="GO:0009654">
    <property type="term" value="C:photosystem II oxygen evolving complex"/>
    <property type="evidence" value="ECO:0007669"/>
    <property type="project" value="InterPro"/>
</dbReference>
<dbReference type="FunFam" id="1.20.120.290:FF:000003">
    <property type="entry name" value="Photosynthetic NDH subunit of lumenal location 3, chloroplastic"/>
    <property type="match status" value="1"/>
</dbReference>
<dbReference type="InterPro" id="IPR008797">
    <property type="entry name" value="PSII_PsbQ"/>
</dbReference>
<keyword evidence="5" id="KW-0793">Thylakoid</keyword>
<dbReference type="FunCoup" id="A0A2P5C4M2">
    <property type="interactions" value="896"/>
</dbReference>
<keyword evidence="3" id="KW-0934">Plastid</keyword>
<dbReference type="Proteomes" id="UP000237000">
    <property type="component" value="Unassembled WGS sequence"/>
</dbReference>
<dbReference type="Gene3D" id="1.20.120.290">
    <property type="entry name" value="Oxygen-evolving enhancer protein 3 (PsbQ), four-helix up-down bundle"/>
    <property type="match status" value="1"/>
</dbReference>
<name>A0A2P5C4M2_TREOI</name>
<keyword evidence="2" id="KW-0150">Chloroplast</keyword>
<evidence type="ECO:0000256" key="5">
    <source>
        <dbReference type="ARBA" id="ARBA00023078"/>
    </source>
</evidence>
<dbReference type="PANTHER" id="PTHR33399:SF2">
    <property type="entry name" value="PHOTOSYNTHETIC NDH SUBUNIT OF LUMENAL LOCATION 3, CHLOROPLASTIC"/>
    <property type="match status" value="1"/>
</dbReference>
<comment type="subcellular location">
    <subcellularLocation>
        <location evidence="1">Plastid</location>
        <location evidence="1">Chloroplast thylakoid membrane</location>
    </subcellularLocation>
</comment>
<dbReference type="PANTHER" id="PTHR33399">
    <property type="entry name" value="OXYGEN-EVOLVING ENHANCER PROTEIN 3-1, CHLOROPLASTIC"/>
    <property type="match status" value="1"/>
</dbReference>
<dbReference type="InParanoid" id="A0A2P5C4M2"/>
<accession>A0A2P5C4M2</accession>
<evidence type="ECO:0000256" key="7">
    <source>
        <dbReference type="ARBA" id="ARBA00035649"/>
    </source>
</evidence>
<dbReference type="EMBL" id="JXTC01000414">
    <property type="protein sequence ID" value="PON55934.1"/>
    <property type="molecule type" value="Genomic_DNA"/>
</dbReference>
<dbReference type="SUPFAM" id="SSF101112">
    <property type="entry name" value="Oxygen-evolving enhancer protein 3"/>
    <property type="match status" value="1"/>
</dbReference>
<proteinExistence type="inferred from homology"/>
<organism evidence="8 9">
    <name type="scientific">Trema orientale</name>
    <name type="common">Charcoal tree</name>
    <name type="synonym">Celtis orientalis</name>
    <dbReference type="NCBI Taxonomy" id="63057"/>
    <lineage>
        <taxon>Eukaryota</taxon>
        <taxon>Viridiplantae</taxon>
        <taxon>Streptophyta</taxon>
        <taxon>Embryophyta</taxon>
        <taxon>Tracheophyta</taxon>
        <taxon>Spermatophyta</taxon>
        <taxon>Magnoliopsida</taxon>
        <taxon>eudicotyledons</taxon>
        <taxon>Gunneridae</taxon>
        <taxon>Pentapetalae</taxon>
        <taxon>rosids</taxon>
        <taxon>fabids</taxon>
        <taxon>Rosales</taxon>
        <taxon>Cannabaceae</taxon>
        <taxon>Trema</taxon>
    </lineage>
</organism>